<keyword evidence="3" id="KW-1185">Reference proteome</keyword>
<accession>A0ABD2N3E0</accession>
<sequence length="370" mass="42387">MYELNELSSFAGHISEKFQNDILTVYNNTQNLKQAMTNISDYLEFIVQIQDHSLQISIIESYLTKLLNTITLASSNILDIGLFDLNQLRDIWNFLKAHYFHNQLWPLDQIYELVSICKVGFVQINDNKAILVVKIPIFRQSSCQLNIDPVPTDKQIVLIPPSKYYCSEQWYHNCKVVNNKWFCINQLTGSCKLKNCNYALVNNTYNIALFTQNNKFLYCNKEPIEIIENCEPISKQTVNNCNIISSSCDIIIGTEMFSNLNFNLTEKPENISFPTSANVGINLKLQHLQTPGEMTKDIFKPVTDSNFISKSNHYFSIFTILSIILVICVANCIINKNIIRNSISKKILQNLIVEDVEDSKGGRVTNQNQP</sequence>
<keyword evidence="1" id="KW-1133">Transmembrane helix</keyword>
<evidence type="ECO:0008006" key="4">
    <source>
        <dbReference type="Google" id="ProtNLM"/>
    </source>
</evidence>
<dbReference type="AlphaFoldDB" id="A0ABD2N3E0"/>
<protein>
    <recommendedName>
        <fullName evidence="4">Envelope protein</fullName>
    </recommendedName>
</protein>
<keyword evidence="1" id="KW-0812">Transmembrane</keyword>
<name>A0ABD2N3E0_9CUCU</name>
<proteinExistence type="predicted"/>
<reference evidence="2 3" key="1">
    <citation type="journal article" date="2021" name="BMC Biol.">
        <title>Horizontally acquired antibacterial genes associated with adaptive radiation of ladybird beetles.</title>
        <authorList>
            <person name="Li H.S."/>
            <person name="Tang X.F."/>
            <person name="Huang Y.H."/>
            <person name="Xu Z.Y."/>
            <person name="Chen M.L."/>
            <person name="Du X.Y."/>
            <person name="Qiu B.Y."/>
            <person name="Chen P.T."/>
            <person name="Zhang W."/>
            <person name="Slipinski A."/>
            <person name="Escalona H.E."/>
            <person name="Waterhouse R.M."/>
            <person name="Zwick A."/>
            <person name="Pang H."/>
        </authorList>
    </citation>
    <scope>NUCLEOTIDE SEQUENCE [LARGE SCALE GENOMIC DNA]</scope>
    <source>
        <strain evidence="2">SYSU2018</strain>
    </source>
</reference>
<evidence type="ECO:0000313" key="2">
    <source>
        <dbReference type="EMBL" id="KAL3273144.1"/>
    </source>
</evidence>
<comment type="caution">
    <text evidence="2">The sequence shown here is derived from an EMBL/GenBank/DDBJ whole genome shotgun (WGS) entry which is preliminary data.</text>
</comment>
<organism evidence="2 3">
    <name type="scientific">Cryptolaemus montrouzieri</name>
    <dbReference type="NCBI Taxonomy" id="559131"/>
    <lineage>
        <taxon>Eukaryota</taxon>
        <taxon>Metazoa</taxon>
        <taxon>Ecdysozoa</taxon>
        <taxon>Arthropoda</taxon>
        <taxon>Hexapoda</taxon>
        <taxon>Insecta</taxon>
        <taxon>Pterygota</taxon>
        <taxon>Neoptera</taxon>
        <taxon>Endopterygota</taxon>
        <taxon>Coleoptera</taxon>
        <taxon>Polyphaga</taxon>
        <taxon>Cucujiformia</taxon>
        <taxon>Coccinelloidea</taxon>
        <taxon>Coccinellidae</taxon>
        <taxon>Scymninae</taxon>
        <taxon>Scymnini</taxon>
        <taxon>Cryptolaemus</taxon>
    </lineage>
</organism>
<dbReference type="EMBL" id="JABFTP020000062">
    <property type="protein sequence ID" value="KAL3273144.1"/>
    <property type="molecule type" value="Genomic_DNA"/>
</dbReference>
<evidence type="ECO:0000256" key="1">
    <source>
        <dbReference type="SAM" id="Phobius"/>
    </source>
</evidence>
<feature type="transmembrane region" description="Helical" evidence="1">
    <location>
        <begin position="314"/>
        <end position="334"/>
    </location>
</feature>
<keyword evidence="1" id="KW-0472">Membrane</keyword>
<gene>
    <name evidence="2" type="ORF">HHI36_014598</name>
</gene>
<dbReference type="Proteomes" id="UP001516400">
    <property type="component" value="Unassembled WGS sequence"/>
</dbReference>
<evidence type="ECO:0000313" key="3">
    <source>
        <dbReference type="Proteomes" id="UP001516400"/>
    </source>
</evidence>